<dbReference type="STRING" id="554155.C5FLQ5"/>
<keyword evidence="3" id="KW-1185">Reference proteome</keyword>
<dbReference type="OrthoDB" id="72441at2759"/>
<dbReference type="RefSeq" id="XP_002847940.1">
    <property type="nucleotide sequence ID" value="XM_002847894.1"/>
</dbReference>
<organism evidence="2 3">
    <name type="scientific">Arthroderma otae (strain ATCC MYA-4605 / CBS 113480)</name>
    <name type="common">Microsporum canis</name>
    <dbReference type="NCBI Taxonomy" id="554155"/>
    <lineage>
        <taxon>Eukaryota</taxon>
        <taxon>Fungi</taxon>
        <taxon>Dikarya</taxon>
        <taxon>Ascomycota</taxon>
        <taxon>Pezizomycotina</taxon>
        <taxon>Eurotiomycetes</taxon>
        <taxon>Eurotiomycetidae</taxon>
        <taxon>Onygenales</taxon>
        <taxon>Arthrodermataceae</taxon>
        <taxon>Microsporum</taxon>
    </lineage>
</organism>
<proteinExistence type="predicted"/>
<name>C5FLQ5_ARTOC</name>
<evidence type="ECO:0000313" key="2">
    <source>
        <dbReference type="EMBL" id="EEQ30627.1"/>
    </source>
</evidence>
<feature type="region of interest" description="Disordered" evidence="1">
    <location>
        <begin position="1"/>
        <end position="37"/>
    </location>
</feature>
<evidence type="ECO:0000313" key="3">
    <source>
        <dbReference type="Proteomes" id="UP000002035"/>
    </source>
</evidence>
<feature type="compositionally biased region" description="Low complexity" evidence="1">
    <location>
        <begin position="117"/>
        <end position="130"/>
    </location>
</feature>
<feature type="region of interest" description="Disordered" evidence="1">
    <location>
        <begin position="64"/>
        <end position="130"/>
    </location>
</feature>
<reference evidence="3" key="1">
    <citation type="journal article" date="2012" name="MBio">
        <title>Comparative genome analysis of Trichophyton rubrum and related dermatophytes reveals candidate genes involved in infection.</title>
        <authorList>
            <person name="Martinez D.A."/>
            <person name="Oliver B.G."/>
            <person name="Graeser Y."/>
            <person name="Goldberg J.M."/>
            <person name="Li W."/>
            <person name="Martinez-Rossi N.M."/>
            <person name="Monod M."/>
            <person name="Shelest E."/>
            <person name="Barton R.C."/>
            <person name="Birch E."/>
            <person name="Brakhage A.A."/>
            <person name="Chen Z."/>
            <person name="Gurr S.J."/>
            <person name="Heiman D."/>
            <person name="Heitman J."/>
            <person name="Kosti I."/>
            <person name="Rossi A."/>
            <person name="Saif S."/>
            <person name="Samalova M."/>
            <person name="Saunders C.W."/>
            <person name="Shea T."/>
            <person name="Summerbell R.C."/>
            <person name="Xu J."/>
            <person name="Young S."/>
            <person name="Zeng Q."/>
            <person name="Birren B.W."/>
            <person name="Cuomo C.A."/>
            <person name="White T.C."/>
        </authorList>
    </citation>
    <scope>NUCLEOTIDE SEQUENCE [LARGE SCALE GENOMIC DNA]</scope>
    <source>
        <strain evidence="3">ATCC MYA-4605 / CBS 113480</strain>
    </source>
</reference>
<dbReference type="AlphaFoldDB" id="C5FLQ5"/>
<dbReference type="GeneID" id="9222659"/>
<accession>C5FLQ5</accession>
<gene>
    <name evidence="2" type="ORF">MCYG_03446</name>
</gene>
<dbReference type="OMA" id="RWQFLTH"/>
<dbReference type="EMBL" id="DS995703">
    <property type="protein sequence ID" value="EEQ30627.1"/>
    <property type="molecule type" value="Genomic_DNA"/>
</dbReference>
<dbReference type="HOGENOM" id="CLU_028361_2_1_1"/>
<protein>
    <submittedName>
        <fullName evidence="2">Meiotically up-regulated gene 65 protein</fullName>
    </submittedName>
</protein>
<evidence type="ECO:0000256" key="1">
    <source>
        <dbReference type="SAM" id="MobiDB-lite"/>
    </source>
</evidence>
<dbReference type="eggNOG" id="ENOG502S2MG">
    <property type="taxonomic scope" value="Eukaryota"/>
</dbReference>
<dbReference type="Proteomes" id="UP000002035">
    <property type="component" value="Unassembled WGS sequence"/>
</dbReference>
<feature type="compositionally biased region" description="Polar residues" evidence="1">
    <location>
        <begin position="89"/>
        <end position="100"/>
    </location>
</feature>
<sequence>MDNDGGIVLVDNTCPAPEPDEAEVGLRATRTSTSHRSLAKKLTGLSVRENLARRRYAKWQQGRYNGVNGVNGVNGDDSRPSREIESPKSRNPSIAPSSSAVRRPESDVGSDTESWLQEQPTTEESQQQSESEIDILYENQRGWFFFGKPIFSRNSLLNLDPPAWMTANFEQSPVTIANAQVPDPSWEWDWKTWYVDMSYDVDEEGWQYSFSFASKFAWHGTHPWCHSFVRRRRWLRRRVRRPKHKPAKGINGSRLLGSREQSIVSAGEAGTNYTGRLSRMSMDEWEERVAPEDITNVAILFKAIRIATLDRERINAVREFIHRGGDGLVLLEDKMPEILSMLLFQSSRRQLVKLLKRSMDEIPQDSPDESERTVRENLHKAYRAGDRLMRESLTWNGA</sequence>
<dbReference type="VEuPathDB" id="FungiDB:MCYG_03446"/>
<feature type="compositionally biased region" description="Basic and acidic residues" evidence="1">
    <location>
        <begin position="76"/>
        <end position="88"/>
    </location>
</feature>
<feature type="compositionally biased region" description="Low complexity" evidence="1">
    <location>
        <begin position="65"/>
        <end position="75"/>
    </location>
</feature>